<evidence type="ECO:0000313" key="1">
    <source>
        <dbReference type="EnsemblPlants" id="OBART05G02530.1"/>
    </source>
</evidence>
<keyword evidence="2" id="KW-1185">Reference proteome</keyword>
<reference evidence="1" key="1">
    <citation type="journal article" date="2009" name="Rice">
        <title>De Novo Next Generation Sequencing of Plant Genomes.</title>
        <authorList>
            <person name="Rounsley S."/>
            <person name="Marri P.R."/>
            <person name="Yu Y."/>
            <person name="He R."/>
            <person name="Sisneros N."/>
            <person name="Goicoechea J.L."/>
            <person name="Lee S.J."/>
            <person name="Angelova A."/>
            <person name="Kudrna D."/>
            <person name="Luo M."/>
            <person name="Affourtit J."/>
            <person name="Desany B."/>
            <person name="Knight J."/>
            <person name="Niazi F."/>
            <person name="Egholm M."/>
            <person name="Wing R.A."/>
        </authorList>
    </citation>
    <scope>NUCLEOTIDE SEQUENCE [LARGE SCALE GENOMIC DNA]</scope>
    <source>
        <strain evidence="1">cv. IRGC 105608</strain>
    </source>
</reference>
<organism evidence="1">
    <name type="scientific">Oryza barthii</name>
    <dbReference type="NCBI Taxonomy" id="65489"/>
    <lineage>
        <taxon>Eukaryota</taxon>
        <taxon>Viridiplantae</taxon>
        <taxon>Streptophyta</taxon>
        <taxon>Embryophyta</taxon>
        <taxon>Tracheophyta</taxon>
        <taxon>Spermatophyta</taxon>
        <taxon>Magnoliopsida</taxon>
        <taxon>Liliopsida</taxon>
        <taxon>Poales</taxon>
        <taxon>Poaceae</taxon>
        <taxon>BOP clade</taxon>
        <taxon>Oryzoideae</taxon>
        <taxon>Oryzeae</taxon>
        <taxon>Oryzinae</taxon>
        <taxon>Oryza</taxon>
    </lineage>
</organism>
<evidence type="ECO:0000313" key="2">
    <source>
        <dbReference type="Proteomes" id="UP000026960"/>
    </source>
</evidence>
<sequence length="99" mass="11473">MVGDGGCRRLRLEEVGEGVAPSRRQVERRQLFLRSYHFSRDIELSPRARTRRLVSAGLGMFRLCFARVSHHRNIHCDRFRYSRLCGVDHAPAAASVCFW</sequence>
<dbReference type="HOGENOM" id="CLU_2030506_0_0_1"/>
<protein>
    <submittedName>
        <fullName evidence="1">Uncharacterized protein</fullName>
    </submittedName>
</protein>
<accession>A0A0D3G2Z1</accession>
<dbReference type="EnsemblPlants" id="OBART05G02530.1">
    <property type="protein sequence ID" value="OBART05G02530.1"/>
    <property type="gene ID" value="OBART05G02530"/>
</dbReference>
<dbReference type="Gramene" id="OBART05G02530.1">
    <property type="protein sequence ID" value="OBART05G02530.1"/>
    <property type="gene ID" value="OBART05G02530"/>
</dbReference>
<dbReference type="PaxDb" id="65489-OBART05G02530.1"/>
<dbReference type="AlphaFoldDB" id="A0A0D3G2Z1"/>
<proteinExistence type="predicted"/>
<name>A0A0D3G2Z1_9ORYZ</name>
<dbReference type="Proteomes" id="UP000026960">
    <property type="component" value="Chromosome 5"/>
</dbReference>
<reference evidence="1" key="2">
    <citation type="submission" date="2015-03" db="UniProtKB">
        <authorList>
            <consortium name="EnsemblPlants"/>
        </authorList>
    </citation>
    <scope>IDENTIFICATION</scope>
</reference>